<organism evidence="1 2">
    <name type="scientific">Ilyodon furcidens</name>
    <name type="common">goldbreast splitfin</name>
    <dbReference type="NCBI Taxonomy" id="33524"/>
    <lineage>
        <taxon>Eukaryota</taxon>
        <taxon>Metazoa</taxon>
        <taxon>Chordata</taxon>
        <taxon>Craniata</taxon>
        <taxon>Vertebrata</taxon>
        <taxon>Euteleostomi</taxon>
        <taxon>Actinopterygii</taxon>
        <taxon>Neopterygii</taxon>
        <taxon>Teleostei</taxon>
        <taxon>Neoteleostei</taxon>
        <taxon>Acanthomorphata</taxon>
        <taxon>Ovalentaria</taxon>
        <taxon>Atherinomorphae</taxon>
        <taxon>Cyprinodontiformes</taxon>
        <taxon>Goodeidae</taxon>
        <taxon>Ilyodon</taxon>
    </lineage>
</organism>
<keyword evidence="2" id="KW-1185">Reference proteome</keyword>
<gene>
    <name evidence="1" type="ORF">ILYODFUR_036120</name>
</gene>
<comment type="caution">
    <text evidence="1">The sequence shown here is derived from an EMBL/GenBank/DDBJ whole genome shotgun (WGS) entry which is preliminary data.</text>
</comment>
<dbReference type="EMBL" id="JAHRIQ010076692">
    <property type="protein sequence ID" value="MEQ2246227.1"/>
    <property type="molecule type" value="Genomic_DNA"/>
</dbReference>
<reference evidence="1 2" key="1">
    <citation type="submission" date="2021-06" db="EMBL/GenBank/DDBJ databases">
        <authorList>
            <person name="Palmer J.M."/>
        </authorList>
    </citation>
    <scope>NUCLEOTIDE SEQUENCE [LARGE SCALE GENOMIC DNA]</scope>
    <source>
        <strain evidence="2">if_2019</strain>
        <tissue evidence="1">Muscle</tissue>
    </source>
</reference>
<protein>
    <submittedName>
        <fullName evidence="1">Uncharacterized protein</fullName>
    </submittedName>
</protein>
<accession>A0ABV0ULV5</accession>
<dbReference type="Proteomes" id="UP001482620">
    <property type="component" value="Unassembled WGS sequence"/>
</dbReference>
<evidence type="ECO:0000313" key="1">
    <source>
        <dbReference type="EMBL" id="MEQ2246227.1"/>
    </source>
</evidence>
<name>A0ABV0ULV5_9TELE</name>
<proteinExistence type="predicted"/>
<evidence type="ECO:0000313" key="2">
    <source>
        <dbReference type="Proteomes" id="UP001482620"/>
    </source>
</evidence>
<sequence>MLHCRDGLGLVMSGAWFPPNKIPDIHTKEFNLCLITPKKFVSHGQSPPGAVWLAPDGLPCPFLLRSCFRLATLEYKPDWWIASEMVVLGIWSSLHRGMLEL</sequence>